<keyword evidence="2 8" id="KW-0436">Ligase</keyword>
<keyword evidence="4 8" id="KW-0067">ATP-binding</keyword>
<feature type="binding site" evidence="8">
    <location>
        <position position="138"/>
    </location>
    <ligand>
        <name>L-tryptophan</name>
        <dbReference type="ChEBI" id="CHEBI:57912"/>
    </ligand>
</feature>
<evidence type="ECO:0000256" key="2">
    <source>
        <dbReference type="ARBA" id="ARBA00022598"/>
    </source>
</evidence>
<dbReference type="GO" id="GO:0005737">
    <property type="term" value="C:cytoplasm"/>
    <property type="evidence" value="ECO:0007669"/>
    <property type="project" value="UniProtKB-SubCell"/>
</dbReference>
<dbReference type="Pfam" id="PF00579">
    <property type="entry name" value="tRNA-synt_1b"/>
    <property type="match status" value="1"/>
</dbReference>
<evidence type="ECO:0000313" key="10">
    <source>
        <dbReference type="EMBL" id="OIO17937.1"/>
    </source>
</evidence>
<name>A0A1J4U3L8_9BACT</name>
<reference evidence="10 11" key="1">
    <citation type="journal article" date="2016" name="Environ. Microbiol.">
        <title>Genomic resolution of a cold subsurface aquifer community provides metabolic insights for novel microbes adapted to high CO concentrations.</title>
        <authorList>
            <person name="Probst A.J."/>
            <person name="Castelle C.J."/>
            <person name="Singh A."/>
            <person name="Brown C.T."/>
            <person name="Anantharaman K."/>
            <person name="Sharon I."/>
            <person name="Hug L.A."/>
            <person name="Burstein D."/>
            <person name="Emerson J.B."/>
            <person name="Thomas B.C."/>
            <person name="Banfield J.F."/>
        </authorList>
    </citation>
    <scope>NUCLEOTIDE SEQUENCE [LARGE SCALE GENOMIC DNA]</scope>
    <source>
        <strain evidence="10">CG1_02_38_13</strain>
    </source>
</reference>
<dbReference type="PRINTS" id="PR01039">
    <property type="entry name" value="TRNASYNTHTRP"/>
</dbReference>
<keyword evidence="3 8" id="KW-0547">Nucleotide-binding</keyword>
<protein>
    <recommendedName>
        <fullName evidence="8">Tryptophan--tRNA ligase</fullName>
        <ecNumber evidence="8">6.1.1.2</ecNumber>
    </recommendedName>
    <alternativeName>
        <fullName evidence="8">Tryptophanyl-tRNA synthetase</fullName>
        <shortName evidence="8">TrpRS</shortName>
    </alternativeName>
</protein>
<dbReference type="PANTHER" id="PTHR43766">
    <property type="entry name" value="TRYPTOPHAN--TRNA LIGASE, MITOCHONDRIAL"/>
    <property type="match status" value="1"/>
</dbReference>
<comment type="catalytic activity">
    <reaction evidence="7 8">
        <text>tRNA(Trp) + L-tryptophan + ATP = L-tryptophyl-tRNA(Trp) + AMP + diphosphate + H(+)</text>
        <dbReference type="Rhea" id="RHEA:24080"/>
        <dbReference type="Rhea" id="RHEA-COMP:9671"/>
        <dbReference type="Rhea" id="RHEA-COMP:9705"/>
        <dbReference type="ChEBI" id="CHEBI:15378"/>
        <dbReference type="ChEBI" id="CHEBI:30616"/>
        <dbReference type="ChEBI" id="CHEBI:33019"/>
        <dbReference type="ChEBI" id="CHEBI:57912"/>
        <dbReference type="ChEBI" id="CHEBI:78442"/>
        <dbReference type="ChEBI" id="CHEBI:78535"/>
        <dbReference type="ChEBI" id="CHEBI:456215"/>
        <dbReference type="EC" id="6.1.1.2"/>
    </reaction>
</comment>
<dbReference type="InterPro" id="IPR002305">
    <property type="entry name" value="aa-tRNA-synth_Ic"/>
</dbReference>
<comment type="subunit">
    <text evidence="8">Homodimer.</text>
</comment>
<accession>A0A1J4U3L8</accession>
<dbReference type="FunFam" id="1.10.240.10:FF:000005">
    <property type="entry name" value="Tryptophan--tRNA ligase"/>
    <property type="match status" value="1"/>
</dbReference>
<dbReference type="Gene3D" id="1.10.240.10">
    <property type="entry name" value="Tyrosyl-Transfer RNA Synthetase"/>
    <property type="match status" value="1"/>
</dbReference>
<sequence length="331" mass="37245">MEQIKTQKIFSGIQPTGELHIGNYLGAIKQFVEFQHKIDSIFCVVDYHSLTEDFDPKIKQEQIINTAIDYLACGIDPEKSILFVQSHVTGHTELAWILNCITPIAELERMTQYKDKSKNQKSNINVGLFDYPVLMAADILLYKADLVPIGEDQTQHVELARKIARKFNNRFGNTFPEPQIRLNKTARVMSLSDPSKKMSKSHGPKSYIALNDSPDVIKEKISKAVTDSGSAKNSKTNGGKNLLDLFSVFVDDESISKQFENDYKNGELQYSKLKPMLASVIISSLKPIQKKRAELAKSPDYVHQVLIKGKEKAEAIAATTMREVRQKIGLL</sequence>
<feature type="binding site" evidence="8">
    <location>
        <begin position="14"/>
        <end position="16"/>
    </location>
    <ligand>
        <name>ATP</name>
        <dbReference type="ChEBI" id="CHEBI:30616"/>
    </ligand>
</feature>
<feature type="binding site" evidence="8">
    <location>
        <begin position="197"/>
        <end position="201"/>
    </location>
    <ligand>
        <name>ATP</name>
        <dbReference type="ChEBI" id="CHEBI:30616"/>
    </ligand>
</feature>
<dbReference type="NCBIfam" id="TIGR00233">
    <property type="entry name" value="trpS"/>
    <property type="match status" value="1"/>
</dbReference>
<dbReference type="SUPFAM" id="SSF52374">
    <property type="entry name" value="Nucleotidylyl transferase"/>
    <property type="match status" value="1"/>
</dbReference>
<comment type="caution">
    <text evidence="10">The sequence shown here is derived from an EMBL/GenBank/DDBJ whole genome shotgun (WGS) entry which is preliminary data.</text>
</comment>
<feature type="binding site" evidence="8">
    <location>
        <position position="188"/>
    </location>
    <ligand>
        <name>ATP</name>
        <dbReference type="ChEBI" id="CHEBI:30616"/>
    </ligand>
</feature>
<comment type="similarity">
    <text evidence="1 8 9">Belongs to the class-I aminoacyl-tRNA synthetase family.</text>
</comment>
<feature type="short sequence motif" description="'HIGH' region" evidence="8">
    <location>
        <begin position="15"/>
        <end position="23"/>
    </location>
</feature>
<organism evidence="10 11">
    <name type="scientific">Candidatus Kuenenbacteria bacterium CG1_02_38_13</name>
    <dbReference type="NCBI Taxonomy" id="1805235"/>
    <lineage>
        <taxon>Bacteria</taxon>
        <taxon>Candidatus Kueneniibacteriota</taxon>
    </lineage>
</organism>
<dbReference type="HAMAP" id="MF_00140_B">
    <property type="entry name" value="Trp_tRNA_synth_B"/>
    <property type="match status" value="1"/>
</dbReference>
<dbReference type="InterPro" id="IPR014729">
    <property type="entry name" value="Rossmann-like_a/b/a_fold"/>
</dbReference>
<proteinExistence type="inferred from homology"/>
<dbReference type="InterPro" id="IPR001412">
    <property type="entry name" value="aa-tRNA-synth_I_CS"/>
</dbReference>
<comment type="function">
    <text evidence="8">Catalyzes the attachment of tryptophan to tRNA(Trp).</text>
</comment>
<evidence type="ECO:0000256" key="3">
    <source>
        <dbReference type="ARBA" id="ARBA00022741"/>
    </source>
</evidence>
<comment type="subcellular location">
    <subcellularLocation>
        <location evidence="8">Cytoplasm</location>
    </subcellularLocation>
</comment>
<evidence type="ECO:0000256" key="8">
    <source>
        <dbReference type="HAMAP-Rule" id="MF_00140"/>
    </source>
</evidence>
<feature type="short sequence motif" description="'KMSKS' region" evidence="8">
    <location>
        <begin position="197"/>
        <end position="201"/>
    </location>
</feature>
<dbReference type="InterPro" id="IPR024109">
    <property type="entry name" value="Trp-tRNA-ligase_bac-type"/>
</dbReference>
<dbReference type="EMBL" id="MNVB01000019">
    <property type="protein sequence ID" value="OIO17937.1"/>
    <property type="molecule type" value="Genomic_DNA"/>
</dbReference>
<keyword evidence="5 8" id="KW-0648">Protein biosynthesis</keyword>
<dbReference type="PANTHER" id="PTHR43766:SF1">
    <property type="entry name" value="TRYPTOPHAN--TRNA LIGASE, MITOCHONDRIAL"/>
    <property type="match status" value="1"/>
</dbReference>
<evidence type="ECO:0000256" key="9">
    <source>
        <dbReference type="RuleBase" id="RU363036"/>
    </source>
</evidence>
<evidence type="ECO:0000256" key="1">
    <source>
        <dbReference type="ARBA" id="ARBA00005594"/>
    </source>
</evidence>
<evidence type="ECO:0000256" key="7">
    <source>
        <dbReference type="ARBA" id="ARBA00049929"/>
    </source>
</evidence>
<dbReference type="GO" id="GO:0004830">
    <property type="term" value="F:tryptophan-tRNA ligase activity"/>
    <property type="evidence" value="ECO:0007669"/>
    <property type="project" value="UniProtKB-UniRule"/>
</dbReference>
<evidence type="ECO:0000313" key="11">
    <source>
        <dbReference type="Proteomes" id="UP000182465"/>
    </source>
</evidence>
<dbReference type="GO" id="GO:0006436">
    <property type="term" value="P:tryptophanyl-tRNA aminoacylation"/>
    <property type="evidence" value="ECO:0007669"/>
    <property type="project" value="UniProtKB-UniRule"/>
</dbReference>
<dbReference type="Proteomes" id="UP000182465">
    <property type="component" value="Unassembled WGS sequence"/>
</dbReference>
<dbReference type="InterPro" id="IPR002306">
    <property type="entry name" value="Trp-tRNA-ligase"/>
</dbReference>
<keyword evidence="8" id="KW-0963">Cytoplasm</keyword>
<dbReference type="EC" id="6.1.1.2" evidence="8"/>
<evidence type="ECO:0000256" key="4">
    <source>
        <dbReference type="ARBA" id="ARBA00022840"/>
    </source>
</evidence>
<feature type="binding site" evidence="8">
    <location>
        <begin position="150"/>
        <end position="152"/>
    </location>
    <ligand>
        <name>ATP</name>
        <dbReference type="ChEBI" id="CHEBI:30616"/>
    </ligand>
</feature>
<dbReference type="Gene3D" id="3.40.50.620">
    <property type="entry name" value="HUPs"/>
    <property type="match status" value="1"/>
</dbReference>
<dbReference type="InterPro" id="IPR050203">
    <property type="entry name" value="Trp-tRNA_synthetase"/>
</dbReference>
<gene>
    <name evidence="8" type="primary">trpS</name>
    <name evidence="10" type="ORF">AUJ29_00700</name>
</gene>
<dbReference type="AlphaFoldDB" id="A0A1J4U3L8"/>
<keyword evidence="6 8" id="KW-0030">Aminoacyl-tRNA synthetase</keyword>
<dbReference type="GO" id="GO:0005524">
    <property type="term" value="F:ATP binding"/>
    <property type="evidence" value="ECO:0007669"/>
    <property type="project" value="UniProtKB-UniRule"/>
</dbReference>
<dbReference type="CDD" id="cd00806">
    <property type="entry name" value="TrpRS_core"/>
    <property type="match status" value="1"/>
</dbReference>
<dbReference type="PROSITE" id="PS00178">
    <property type="entry name" value="AA_TRNA_LIGASE_I"/>
    <property type="match status" value="1"/>
</dbReference>
<feature type="binding site" evidence="8">
    <location>
        <begin position="22"/>
        <end position="23"/>
    </location>
    <ligand>
        <name>ATP</name>
        <dbReference type="ChEBI" id="CHEBI:30616"/>
    </ligand>
</feature>
<evidence type="ECO:0000256" key="6">
    <source>
        <dbReference type="ARBA" id="ARBA00023146"/>
    </source>
</evidence>
<evidence type="ECO:0000256" key="5">
    <source>
        <dbReference type="ARBA" id="ARBA00022917"/>
    </source>
</evidence>